<dbReference type="InterPro" id="IPR001646">
    <property type="entry name" value="5peptide_repeat"/>
</dbReference>
<dbReference type="InterPro" id="IPR011042">
    <property type="entry name" value="6-blade_b-propeller_TolB-like"/>
</dbReference>
<dbReference type="EMBL" id="JACATE010000020">
    <property type="protein sequence ID" value="NWJ29295.1"/>
    <property type="molecule type" value="Genomic_DNA"/>
</dbReference>
<dbReference type="PROSITE" id="PS51125">
    <property type="entry name" value="NHL"/>
    <property type="match status" value="1"/>
</dbReference>
<dbReference type="Pfam" id="PF00805">
    <property type="entry name" value="Pentapeptide"/>
    <property type="match status" value="1"/>
</dbReference>
<organism evidence="2 3">
    <name type="scientific">Marine Group I thaumarchaeote</name>
    <dbReference type="NCBI Taxonomy" id="2511932"/>
    <lineage>
        <taxon>Archaea</taxon>
        <taxon>Nitrososphaerota</taxon>
        <taxon>Marine Group I</taxon>
    </lineage>
</organism>
<evidence type="ECO:0000313" key="2">
    <source>
        <dbReference type="EMBL" id="NWJ29295.1"/>
    </source>
</evidence>
<dbReference type="CDD" id="cd05819">
    <property type="entry name" value="NHL"/>
    <property type="match status" value="1"/>
</dbReference>
<name>A0A7K4MK03_9ARCH</name>
<dbReference type="Proteomes" id="UP000563820">
    <property type="component" value="Unassembled WGS sequence"/>
</dbReference>
<dbReference type="AlphaFoldDB" id="A0A7K4MK03"/>
<reference evidence="2 3" key="1">
    <citation type="journal article" date="2019" name="Environ. Microbiol.">
        <title>Genomics insights into ecotype formation of ammonia-oxidizing archaea in the deep ocean.</title>
        <authorList>
            <person name="Wang Y."/>
            <person name="Huang J.M."/>
            <person name="Cui G.J."/>
            <person name="Nunoura T."/>
            <person name="Takaki Y."/>
            <person name="Li W.L."/>
            <person name="Li J."/>
            <person name="Gao Z.M."/>
            <person name="Takai K."/>
            <person name="Zhang A.Q."/>
            <person name="Stepanauskas R."/>
        </authorList>
    </citation>
    <scope>NUCLEOTIDE SEQUENCE [LARGE SCALE GENOMIC DNA]</scope>
    <source>
        <strain evidence="2 3">T1L11</strain>
    </source>
</reference>
<dbReference type="Gene3D" id="2.120.10.30">
    <property type="entry name" value="TolB, C-terminal domain"/>
    <property type="match status" value="3"/>
</dbReference>
<evidence type="ECO:0000313" key="3">
    <source>
        <dbReference type="Proteomes" id="UP000563820"/>
    </source>
</evidence>
<sequence length="410" mass="46930">MPLNLNLADIITDRSDQRSIWRHHTAFIDSNITETIFTKSDLRYAEFRELDINNVDFTDANLSNAKFRYVNLNNVKPADNLPNGFIGSEGLLYSPNTELNATDQDISNKKFTTLDDLDGDDFNVVFDHALDYPPINWSMGMTIYDERLYVADTDNHRIIVYDLENNEKLLSFTSPIQNYCDSTHTWTKETDCTTEMRNLPTSIKIIGEKIFVAYGFQDEIQVFDLDGNYLWKFGSSGTQAGQFNMPHRIATSNNELFVADSANHRIQVFDIDGNFLRQFGTYGDSIGQLSNPIDVHAYDSQIFVADSIKASILVFDLNGKFMREFEVNQNVSDISEPYGVFVYDNLIFVSDVGDFSVKVFDLDGNLVKQFGQHGDRYGEFKYPLYTVTDGKRIIVSDAYNYRIQIFNITQ</sequence>
<dbReference type="PANTHER" id="PTHR24104">
    <property type="entry name" value="E3 UBIQUITIN-PROTEIN LIGASE NHLRC1-RELATED"/>
    <property type="match status" value="1"/>
</dbReference>
<evidence type="ECO:0000256" key="1">
    <source>
        <dbReference type="ARBA" id="ARBA00022737"/>
    </source>
</evidence>
<dbReference type="PANTHER" id="PTHR24104:SF25">
    <property type="entry name" value="PROTEIN LIN-41"/>
    <property type="match status" value="1"/>
</dbReference>
<keyword evidence="1" id="KW-0677">Repeat</keyword>
<dbReference type="Pfam" id="PF01436">
    <property type="entry name" value="NHL"/>
    <property type="match status" value="1"/>
</dbReference>
<dbReference type="InterPro" id="IPR001258">
    <property type="entry name" value="NHL_repeat"/>
</dbReference>
<dbReference type="SUPFAM" id="SSF141571">
    <property type="entry name" value="Pentapeptide repeat-like"/>
    <property type="match status" value="1"/>
</dbReference>
<gene>
    <name evidence="2" type="ORF">HX848_07965</name>
</gene>
<proteinExistence type="predicted"/>
<protein>
    <submittedName>
        <fullName evidence="2">6-bladed beta-propeller</fullName>
    </submittedName>
</protein>
<dbReference type="SUPFAM" id="SSF63825">
    <property type="entry name" value="YWTD domain"/>
    <property type="match status" value="1"/>
</dbReference>
<dbReference type="InterPro" id="IPR050952">
    <property type="entry name" value="TRIM-NHL_E3_ligases"/>
</dbReference>
<accession>A0A7K4MK03</accession>
<comment type="caution">
    <text evidence="2">The sequence shown here is derived from an EMBL/GenBank/DDBJ whole genome shotgun (WGS) entry which is preliminary data.</text>
</comment>
<dbReference type="Gene3D" id="2.160.20.80">
    <property type="entry name" value="E3 ubiquitin-protein ligase SopA"/>
    <property type="match status" value="1"/>
</dbReference>
<dbReference type="GO" id="GO:0008270">
    <property type="term" value="F:zinc ion binding"/>
    <property type="evidence" value="ECO:0007669"/>
    <property type="project" value="UniProtKB-KW"/>
</dbReference>